<accession>A0A1H2YXF9</accession>
<name>A0A1H2YXF9_9FLAO</name>
<dbReference type="InterPro" id="IPR017136">
    <property type="entry name" value="UCP037205"/>
</dbReference>
<dbReference type="Proteomes" id="UP000199592">
    <property type="component" value="Unassembled WGS sequence"/>
</dbReference>
<evidence type="ECO:0008006" key="3">
    <source>
        <dbReference type="Google" id="ProtNLM"/>
    </source>
</evidence>
<dbReference type="RefSeq" id="WP_090299264.1">
    <property type="nucleotide sequence ID" value="NZ_FNKI01000006.1"/>
</dbReference>
<gene>
    <name evidence="1" type="ORF">SAMN04487892_3211</name>
</gene>
<reference evidence="2" key="1">
    <citation type="submission" date="2016-10" db="EMBL/GenBank/DDBJ databases">
        <authorList>
            <person name="Varghese N."/>
            <person name="Submissions S."/>
        </authorList>
    </citation>
    <scope>NUCLEOTIDE SEQUENCE [LARGE SCALE GENOMIC DNA]</scope>
    <source>
        <strain evidence="2">DSM 25030</strain>
    </source>
</reference>
<dbReference type="STRING" id="1073328.SAMN05216294_3282"/>
<dbReference type="Pfam" id="PF10013">
    <property type="entry name" value="DUF2256"/>
    <property type="match status" value="1"/>
</dbReference>
<keyword evidence="2" id="KW-1185">Reference proteome</keyword>
<dbReference type="EMBL" id="FNMY01000007">
    <property type="protein sequence ID" value="SDX09438.1"/>
    <property type="molecule type" value="Genomic_DNA"/>
</dbReference>
<dbReference type="OrthoDB" id="27194at2"/>
<dbReference type="AlphaFoldDB" id="A0A1H2YXF9"/>
<evidence type="ECO:0000313" key="1">
    <source>
        <dbReference type="EMBL" id="SDX09438.1"/>
    </source>
</evidence>
<evidence type="ECO:0000313" key="2">
    <source>
        <dbReference type="Proteomes" id="UP000199592"/>
    </source>
</evidence>
<organism evidence="1 2">
    <name type="scientific">Flagellimonas zhangzhouensis</name>
    <dbReference type="NCBI Taxonomy" id="1073328"/>
    <lineage>
        <taxon>Bacteria</taxon>
        <taxon>Pseudomonadati</taxon>
        <taxon>Bacteroidota</taxon>
        <taxon>Flavobacteriia</taxon>
        <taxon>Flavobacteriales</taxon>
        <taxon>Flavobacteriaceae</taxon>
        <taxon>Flagellimonas</taxon>
    </lineage>
</organism>
<dbReference type="PANTHER" id="PTHR37463">
    <property type="entry name" value="GSL3115 PROTEIN"/>
    <property type="match status" value="1"/>
</dbReference>
<protein>
    <recommendedName>
        <fullName evidence="3">DUF2256 domain-containing protein</fullName>
    </recommendedName>
</protein>
<dbReference type="PANTHER" id="PTHR37463:SF1">
    <property type="entry name" value="DUF2256 DOMAIN-CONTAINING PROTEIN"/>
    <property type="match status" value="1"/>
</dbReference>
<sequence length="44" mass="5508">MPHKKEMLPIKTCLVCQKPMVWRKKWAKNWDEVKYCSERCRRNK</sequence>
<proteinExistence type="predicted"/>
<dbReference type="PIRSF" id="PIRSF037205">
    <property type="entry name" value="UCP037205"/>
    <property type="match status" value="1"/>
</dbReference>